<dbReference type="AlphaFoldDB" id="A0A267G771"/>
<dbReference type="PANTHER" id="PTHR21304:SF0">
    <property type="entry name" value="MICOS COMPLEX SUBUNIT MIC10"/>
    <property type="match status" value="1"/>
</dbReference>
<evidence type="ECO:0000256" key="3">
    <source>
        <dbReference type="ARBA" id="ARBA00006792"/>
    </source>
</evidence>
<evidence type="ECO:0000313" key="11">
    <source>
        <dbReference type="Proteomes" id="UP000215902"/>
    </source>
</evidence>
<comment type="similarity">
    <text evidence="3 9">Belongs to the MICOS complex subunit Mic10 family.</text>
</comment>
<sequence length="90" mass="9671">KGEATEDYISNKTDRCLSDTAIKTVSGLGIGILCSVLFLRRRPWPAVLGTGIGLGMGVANCDNDFKTPHSLVSQQIRVAQRQNDPLLGSK</sequence>
<evidence type="ECO:0000256" key="8">
    <source>
        <dbReference type="ARBA" id="ARBA00023136"/>
    </source>
</evidence>
<name>A0A267G771_9PLAT</name>
<dbReference type="Pfam" id="PF04418">
    <property type="entry name" value="DUF543"/>
    <property type="match status" value="1"/>
</dbReference>
<comment type="subunit">
    <text evidence="9">Component of the mitochondrial contact site and cristae organizing system (MICOS) complex.</text>
</comment>
<gene>
    <name evidence="10" type="ORF">BOX15_Mlig030933g1</name>
</gene>
<evidence type="ECO:0000256" key="1">
    <source>
        <dbReference type="ARBA" id="ARBA00002689"/>
    </source>
</evidence>
<evidence type="ECO:0000256" key="4">
    <source>
        <dbReference type="ARBA" id="ARBA00022692"/>
    </source>
</evidence>
<dbReference type="OrthoDB" id="1916310at2759"/>
<keyword evidence="5 9" id="KW-0999">Mitochondrion inner membrane</keyword>
<organism evidence="10 11">
    <name type="scientific">Macrostomum lignano</name>
    <dbReference type="NCBI Taxonomy" id="282301"/>
    <lineage>
        <taxon>Eukaryota</taxon>
        <taxon>Metazoa</taxon>
        <taxon>Spiralia</taxon>
        <taxon>Lophotrochozoa</taxon>
        <taxon>Platyhelminthes</taxon>
        <taxon>Rhabditophora</taxon>
        <taxon>Macrostomorpha</taxon>
        <taxon>Macrostomida</taxon>
        <taxon>Macrostomidae</taxon>
        <taxon>Macrostomum</taxon>
    </lineage>
</organism>
<dbReference type="STRING" id="282301.A0A267G771"/>
<evidence type="ECO:0000256" key="2">
    <source>
        <dbReference type="ARBA" id="ARBA00004434"/>
    </source>
</evidence>
<comment type="subcellular location">
    <subcellularLocation>
        <location evidence="2 9">Mitochondrion inner membrane</location>
        <topology evidence="2 9">Single-pass membrane protein</topology>
    </subcellularLocation>
</comment>
<accession>A0A267G771</accession>
<keyword evidence="6 9" id="KW-1133">Transmembrane helix</keyword>
<keyword evidence="4 9" id="KW-0812">Transmembrane</keyword>
<feature type="non-terminal residue" evidence="10">
    <location>
        <position position="1"/>
    </location>
</feature>
<dbReference type="PANTHER" id="PTHR21304">
    <property type="entry name" value="MICOS COMPLEX SUBUNIT MIC10"/>
    <property type="match status" value="1"/>
</dbReference>
<comment type="function">
    <text evidence="1 9">Component of the MICOS complex, a large protein complex of the mitochondrial inner membrane that plays crucial roles in the maintenance of crista junctions, inner membrane architecture, and formation of contact sites to the outer membrane.</text>
</comment>
<evidence type="ECO:0000256" key="7">
    <source>
        <dbReference type="ARBA" id="ARBA00023128"/>
    </source>
</evidence>
<keyword evidence="8 9" id="KW-0472">Membrane</keyword>
<proteinExistence type="inferred from homology"/>
<dbReference type="EMBL" id="NIVC01000551">
    <property type="protein sequence ID" value="PAA81092.1"/>
    <property type="molecule type" value="Genomic_DNA"/>
</dbReference>
<evidence type="ECO:0000256" key="9">
    <source>
        <dbReference type="RuleBase" id="RU363011"/>
    </source>
</evidence>
<reference evidence="10 11" key="1">
    <citation type="submission" date="2017-06" db="EMBL/GenBank/DDBJ databases">
        <title>A platform for efficient transgenesis in Macrostomum lignano, a flatworm model organism for stem cell research.</title>
        <authorList>
            <person name="Berezikov E."/>
        </authorList>
    </citation>
    <scope>NUCLEOTIDE SEQUENCE [LARGE SCALE GENOMIC DNA]</scope>
    <source>
        <strain evidence="10">DV1</strain>
        <tissue evidence="10">Whole organism</tissue>
    </source>
</reference>
<evidence type="ECO:0000313" key="10">
    <source>
        <dbReference type="EMBL" id="PAA81092.1"/>
    </source>
</evidence>
<dbReference type="GO" id="GO:0061617">
    <property type="term" value="C:MICOS complex"/>
    <property type="evidence" value="ECO:0007669"/>
    <property type="project" value="UniProtKB-UniRule"/>
</dbReference>
<keyword evidence="11" id="KW-1185">Reference proteome</keyword>
<evidence type="ECO:0000256" key="5">
    <source>
        <dbReference type="ARBA" id="ARBA00022792"/>
    </source>
</evidence>
<evidence type="ECO:0000256" key="6">
    <source>
        <dbReference type="ARBA" id="ARBA00022989"/>
    </source>
</evidence>
<keyword evidence="7 9" id="KW-0496">Mitochondrion</keyword>
<comment type="caution">
    <text evidence="10">The sequence shown here is derived from an EMBL/GenBank/DDBJ whole genome shotgun (WGS) entry which is preliminary data.</text>
</comment>
<feature type="transmembrane region" description="Helical" evidence="9">
    <location>
        <begin position="20"/>
        <end position="39"/>
    </location>
</feature>
<dbReference type="Proteomes" id="UP000215902">
    <property type="component" value="Unassembled WGS sequence"/>
</dbReference>
<protein>
    <recommendedName>
        <fullName evidence="9">MICOS complex subunit MIC10</fullName>
    </recommendedName>
</protein>
<dbReference type="InterPro" id="IPR007512">
    <property type="entry name" value="Mic10"/>
</dbReference>